<dbReference type="PANTHER" id="PTHR21666">
    <property type="entry name" value="PEPTIDASE-RELATED"/>
    <property type="match status" value="1"/>
</dbReference>
<dbReference type="InterPro" id="IPR036779">
    <property type="entry name" value="LysM_dom_sf"/>
</dbReference>
<dbReference type="Gene3D" id="3.10.350.10">
    <property type="entry name" value="LysM domain"/>
    <property type="match status" value="1"/>
</dbReference>
<evidence type="ECO:0000259" key="2">
    <source>
        <dbReference type="Pfam" id="PF01551"/>
    </source>
</evidence>
<gene>
    <name evidence="3" type="ORF">F4Y08_03335</name>
</gene>
<proteinExistence type="predicted"/>
<accession>A0A6B1DQD1</accession>
<feature type="domain" description="LysM" evidence="1">
    <location>
        <begin position="87"/>
        <end position="120"/>
    </location>
</feature>
<evidence type="ECO:0000313" key="3">
    <source>
        <dbReference type="EMBL" id="MYD89361.1"/>
    </source>
</evidence>
<dbReference type="Pfam" id="PF01476">
    <property type="entry name" value="LysM"/>
    <property type="match status" value="2"/>
</dbReference>
<comment type="caution">
    <text evidence="3">The sequence shown here is derived from an EMBL/GenBank/DDBJ whole genome shotgun (WGS) entry which is preliminary data.</text>
</comment>
<dbReference type="GO" id="GO:0004222">
    <property type="term" value="F:metalloendopeptidase activity"/>
    <property type="evidence" value="ECO:0007669"/>
    <property type="project" value="TreeGrafter"/>
</dbReference>
<evidence type="ECO:0000259" key="1">
    <source>
        <dbReference type="Pfam" id="PF01476"/>
    </source>
</evidence>
<dbReference type="SUPFAM" id="SSF51261">
    <property type="entry name" value="Duplicated hybrid motif"/>
    <property type="match status" value="1"/>
</dbReference>
<dbReference type="InterPro" id="IPR018392">
    <property type="entry name" value="LysM"/>
</dbReference>
<dbReference type="InterPro" id="IPR011055">
    <property type="entry name" value="Dup_hybrid_motif"/>
</dbReference>
<dbReference type="PANTHER" id="PTHR21666:SF270">
    <property type="entry name" value="MUREIN HYDROLASE ACTIVATOR ENVC"/>
    <property type="match status" value="1"/>
</dbReference>
<organism evidence="3">
    <name type="scientific">Caldilineaceae bacterium SB0662_bin_9</name>
    <dbReference type="NCBI Taxonomy" id="2605258"/>
    <lineage>
        <taxon>Bacteria</taxon>
        <taxon>Bacillati</taxon>
        <taxon>Chloroflexota</taxon>
        <taxon>Caldilineae</taxon>
        <taxon>Caldilineales</taxon>
        <taxon>Caldilineaceae</taxon>
    </lineage>
</organism>
<feature type="domain" description="LysM" evidence="1">
    <location>
        <begin position="143"/>
        <end position="182"/>
    </location>
</feature>
<name>A0A6B1DQD1_9CHLR</name>
<dbReference type="AlphaFoldDB" id="A0A6B1DQD1"/>
<reference evidence="3" key="1">
    <citation type="submission" date="2019-09" db="EMBL/GenBank/DDBJ databases">
        <title>Characterisation of the sponge microbiome using genome-centric metagenomics.</title>
        <authorList>
            <person name="Engelberts J.P."/>
            <person name="Robbins S.J."/>
            <person name="De Goeij J.M."/>
            <person name="Aranda M."/>
            <person name="Bell S.C."/>
            <person name="Webster N.S."/>
        </authorList>
    </citation>
    <scope>NUCLEOTIDE SEQUENCE</scope>
    <source>
        <strain evidence="3">SB0662_bin_9</strain>
    </source>
</reference>
<dbReference type="InterPro" id="IPR050570">
    <property type="entry name" value="Cell_wall_metabolism_enzyme"/>
</dbReference>
<dbReference type="Gene3D" id="2.70.70.10">
    <property type="entry name" value="Glucose Permease (Domain IIA)"/>
    <property type="match status" value="1"/>
</dbReference>
<sequence>MDRPSAPLALPSVSTTAAEGIVRPTDCRHRRIMLGAMFARRSLPAKSVASALLAVLLLAWLLPGLAPRTHAHNDEHWLLVPGEDRSVGEIADRHNVSAALVAHINGLSPTTVLSDQHLLIVPLPGAAAIVDTFVPMAIKPAFPGQTLAMLAEAHGIPVEWLSATNGIAQDQRLFPGQPLFLPNLADPRKTHVLGQVTVEYLSPYIGAGQTGYLLLSSNPGIQPSAQLGNTKLHLTQVPHPQAKTQQQFHYSPIPIDPLTESGPVTVTVSYLSQADILVAGELRFEVFQPNPWRQEIIVVDGVVAARLSVEALQEETNLLTAIWNRNNLPRQWSDEPWQRPIPEGHPTTSVFGSRREYRSPVPIHATFHTGWDFYAPVGEPVTAPLPGTVVLAQDLVTKGLAVVLDHGQGVLSGYWHLSEISVEEGDFVETGDLVGLVGSSGISSGPHLHWEVRIHGVPVNPQQFLYGSILPPETPE</sequence>
<dbReference type="InterPro" id="IPR016047">
    <property type="entry name" value="M23ase_b-sheet_dom"/>
</dbReference>
<dbReference type="EMBL" id="VXPY01000017">
    <property type="protein sequence ID" value="MYD89361.1"/>
    <property type="molecule type" value="Genomic_DNA"/>
</dbReference>
<dbReference type="CDD" id="cd12797">
    <property type="entry name" value="M23_peptidase"/>
    <property type="match status" value="1"/>
</dbReference>
<feature type="domain" description="M23ase beta-sheet core" evidence="2">
    <location>
        <begin position="367"/>
        <end position="461"/>
    </location>
</feature>
<protein>
    <submittedName>
        <fullName evidence="3">Peptidoglycan DD-metalloendopeptidase family protein</fullName>
    </submittedName>
</protein>
<dbReference type="Pfam" id="PF01551">
    <property type="entry name" value="Peptidase_M23"/>
    <property type="match status" value="1"/>
</dbReference>